<evidence type="ECO:0008006" key="2">
    <source>
        <dbReference type="Google" id="ProtNLM"/>
    </source>
</evidence>
<dbReference type="InterPro" id="IPR029063">
    <property type="entry name" value="SAM-dependent_MTases_sf"/>
</dbReference>
<dbReference type="AlphaFoldDB" id="X0Z447"/>
<comment type="caution">
    <text evidence="1">The sequence shown here is derived from an EMBL/GenBank/DDBJ whole genome shotgun (WGS) entry which is preliminary data.</text>
</comment>
<organism evidence="1">
    <name type="scientific">marine sediment metagenome</name>
    <dbReference type="NCBI Taxonomy" id="412755"/>
    <lineage>
        <taxon>unclassified sequences</taxon>
        <taxon>metagenomes</taxon>
        <taxon>ecological metagenomes</taxon>
    </lineage>
</organism>
<name>X0Z447_9ZZZZ</name>
<sequence>MSKMAVERERAYWDDRYASGYISGRTLVRERLWAAIEEELPEVDHIIDVGCGDLRIWGERDCQDYVGIDISMQVLQDNKKKRPHWDFICSPAETFLSGLVRENVFCFNLIYHILDPENVRMVLRNLCRYARKRIFIYTMIINPFFPEVTDGKYQYYHPMEQYVPAFEEMGFTLTSIELMELRYDINRYGAPSGLYIFKSTSCSL</sequence>
<accession>X0Z447</accession>
<dbReference type="SUPFAM" id="SSF53335">
    <property type="entry name" value="S-adenosyl-L-methionine-dependent methyltransferases"/>
    <property type="match status" value="1"/>
</dbReference>
<dbReference type="EMBL" id="BART01006469">
    <property type="protein sequence ID" value="GAG64145.1"/>
    <property type="molecule type" value="Genomic_DNA"/>
</dbReference>
<proteinExistence type="predicted"/>
<gene>
    <name evidence="1" type="ORF">S01H4_14761</name>
</gene>
<protein>
    <recommendedName>
        <fullName evidence="2">Methyltransferase domain-containing protein</fullName>
    </recommendedName>
</protein>
<dbReference type="Gene3D" id="3.40.50.150">
    <property type="entry name" value="Vaccinia Virus protein VP39"/>
    <property type="match status" value="1"/>
</dbReference>
<evidence type="ECO:0000313" key="1">
    <source>
        <dbReference type="EMBL" id="GAG64145.1"/>
    </source>
</evidence>
<reference evidence="1" key="1">
    <citation type="journal article" date="2014" name="Front. Microbiol.">
        <title>High frequency of phylogenetically diverse reductive dehalogenase-homologous genes in deep subseafloor sedimentary metagenomes.</title>
        <authorList>
            <person name="Kawai M."/>
            <person name="Futagami T."/>
            <person name="Toyoda A."/>
            <person name="Takaki Y."/>
            <person name="Nishi S."/>
            <person name="Hori S."/>
            <person name="Arai W."/>
            <person name="Tsubouchi T."/>
            <person name="Morono Y."/>
            <person name="Uchiyama I."/>
            <person name="Ito T."/>
            <person name="Fujiyama A."/>
            <person name="Inagaki F."/>
            <person name="Takami H."/>
        </authorList>
    </citation>
    <scope>NUCLEOTIDE SEQUENCE</scope>
    <source>
        <strain evidence="1">Expedition CK06-06</strain>
    </source>
</reference>